<feature type="compositionally biased region" description="Basic residues" evidence="1">
    <location>
        <begin position="93"/>
        <end position="106"/>
    </location>
</feature>
<feature type="non-terminal residue" evidence="2">
    <location>
        <position position="106"/>
    </location>
</feature>
<feature type="compositionally biased region" description="Basic residues" evidence="1">
    <location>
        <begin position="64"/>
        <end position="73"/>
    </location>
</feature>
<evidence type="ECO:0000313" key="2">
    <source>
        <dbReference type="EMBL" id="KAF7042050.1"/>
    </source>
</evidence>
<feature type="compositionally biased region" description="Basic residues" evidence="1">
    <location>
        <begin position="1"/>
        <end position="11"/>
    </location>
</feature>
<protein>
    <submittedName>
        <fullName evidence="2">Uncharacterized protein</fullName>
    </submittedName>
</protein>
<reference evidence="2" key="1">
    <citation type="journal article" date="2017" name="Gigascience">
        <title>The first near-complete assembly of the hexaploid bread wheat genome, Triticum aestivum.</title>
        <authorList>
            <person name="Zimin A.V."/>
            <person name="Puiu D."/>
            <person name="Hall R."/>
            <person name="Kingan S."/>
            <person name="Clavijo B.J."/>
            <person name="Salzberg S.L."/>
        </authorList>
    </citation>
    <scope>NUCLEOTIDE SEQUENCE</scope>
    <source>
        <tissue evidence="2">Leaf</tissue>
    </source>
</reference>
<accession>A0A9R1K5Z3</accession>
<dbReference type="AlphaFoldDB" id="A0A9R1K5Z3"/>
<name>A0A9R1K5Z3_WHEAT</name>
<proteinExistence type="predicted"/>
<gene>
    <name evidence="2" type="ORF">CFC21_051748</name>
</gene>
<comment type="caution">
    <text evidence="2">The sequence shown here is derived from an EMBL/GenBank/DDBJ whole genome shotgun (WGS) entry which is preliminary data.</text>
</comment>
<dbReference type="Proteomes" id="UP000815260">
    <property type="component" value="Chromosome 4A"/>
</dbReference>
<dbReference type="EMBL" id="CM022220">
    <property type="protein sequence ID" value="KAF7042050.1"/>
    <property type="molecule type" value="Genomic_DNA"/>
</dbReference>
<reference evidence="2" key="2">
    <citation type="submission" date="2020-03" db="EMBL/GenBank/DDBJ databases">
        <title>The second near-complete assembly of the hexaploid bread wheat (Triticum aestivum) genome.</title>
        <authorList>
            <person name="Zimin A.V."/>
            <person name="Puiu D."/>
            <person name="Shumante A."/>
            <person name="Alonge M."/>
            <person name="Salzberg S.L."/>
        </authorList>
    </citation>
    <scope>NUCLEOTIDE SEQUENCE</scope>
    <source>
        <tissue evidence="2">Leaf</tissue>
    </source>
</reference>
<feature type="non-terminal residue" evidence="2">
    <location>
        <position position="1"/>
    </location>
</feature>
<feature type="region of interest" description="Disordered" evidence="1">
    <location>
        <begin position="1"/>
        <end position="106"/>
    </location>
</feature>
<organism evidence="2">
    <name type="scientific">Triticum aestivum</name>
    <name type="common">Wheat</name>
    <dbReference type="NCBI Taxonomy" id="4565"/>
    <lineage>
        <taxon>Eukaryota</taxon>
        <taxon>Viridiplantae</taxon>
        <taxon>Streptophyta</taxon>
        <taxon>Embryophyta</taxon>
        <taxon>Tracheophyta</taxon>
        <taxon>Spermatophyta</taxon>
        <taxon>Magnoliopsida</taxon>
        <taxon>Liliopsida</taxon>
        <taxon>Poales</taxon>
        <taxon>Poaceae</taxon>
        <taxon>BOP clade</taxon>
        <taxon>Pooideae</taxon>
        <taxon>Triticodae</taxon>
        <taxon>Triticeae</taxon>
        <taxon>Triticinae</taxon>
        <taxon>Triticum</taxon>
    </lineage>
</organism>
<sequence length="106" mass="11514">AVVRDGRRRHGVLPGQPGGRAAQVRPRGDVLRGGAVGERGAERDALVRHGVRRGRVRGELPGRRGARQGHRRLPGPLLAVLRQRSARAGVPQRARRPAHPRARVPP</sequence>
<evidence type="ECO:0000256" key="1">
    <source>
        <dbReference type="SAM" id="MobiDB-lite"/>
    </source>
</evidence>